<evidence type="ECO:0000313" key="2">
    <source>
        <dbReference type="EMBL" id="KAF9890604.1"/>
    </source>
</evidence>
<name>A0AAD4CQ42_ASPNN</name>
<keyword evidence="3" id="KW-1185">Reference proteome</keyword>
<feature type="signal peptide" evidence="1">
    <location>
        <begin position="1"/>
        <end position="17"/>
    </location>
</feature>
<dbReference type="Proteomes" id="UP001194746">
    <property type="component" value="Unassembled WGS sequence"/>
</dbReference>
<dbReference type="AlphaFoldDB" id="A0AAD4CQ42"/>
<gene>
    <name evidence="2" type="ORF">FE257_005735</name>
</gene>
<sequence>MKIVFFAIFVFFAMVFAGAVPDSNLGNLDNDLIDVTPVGTASTKDVLGDFRKGPCQRQCANDGNCCKKDQCYNRVCLGPHLGPREVASAFHEYRATKPEPIPDQTETD</sequence>
<evidence type="ECO:0000256" key="1">
    <source>
        <dbReference type="SAM" id="SignalP"/>
    </source>
</evidence>
<accession>A0AAD4CQ42</accession>
<dbReference type="EMBL" id="VCAU01000025">
    <property type="protein sequence ID" value="KAF9890604.1"/>
    <property type="molecule type" value="Genomic_DNA"/>
</dbReference>
<proteinExistence type="predicted"/>
<evidence type="ECO:0000313" key="3">
    <source>
        <dbReference type="Proteomes" id="UP001194746"/>
    </source>
</evidence>
<reference evidence="2" key="2">
    <citation type="submission" date="2020-02" db="EMBL/GenBank/DDBJ databases">
        <authorList>
            <person name="Gilchrist C.L.M."/>
            <person name="Chooi Y.-H."/>
        </authorList>
    </citation>
    <scope>NUCLEOTIDE SEQUENCE</scope>
    <source>
        <strain evidence="2">MST-FP2251</strain>
    </source>
</reference>
<protein>
    <submittedName>
        <fullName evidence="2">Uncharacterized protein</fullName>
    </submittedName>
</protein>
<organism evidence="2 3">
    <name type="scientific">Aspergillus nanangensis</name>
    <dbReference type="NCBI Taxonomy" id="2582783"/>
    <lineage>
        <taxon>Eukaryota</taxon>
        <taxon>Fungi</taxon>
        <taxon>Dikarya</taxon>
        <taxon>Ascomycota</taxon>
        <taxon>Pezizomycotina</taxon>
        <taxon>Eurotiomycetes</taxon>
        <taxon>Eurotiomycetidae</taxon>
        <taxon>Eurotiales</taxon>
        <taxon>Aspergillaceae</taxon>
        <taxon>Aspergillus</taxon>
        <taxon>Aspergillus subgen. Circumdati</taxon>
    </lineage>
</organism>
<feature type="chain" id="PRO_5042002739" evidence="1">
    <location>
        <begin position="18"/>
        <end position="108"/>
    </location>
</feature>
<keyword evidence="1" id="KW-0732">Signal</keyword>
<comment type="caution">
    <text evidence="2">The sequence shown here is derived from an EMBL/GenBank/DDBJ whole genome shotgun (WGS) entry which is preliminary data.</text>
</comment>
<reference evidence="2" key="1">
    <citation type="journal article" date="2019" name="Beilstein J. Org. Chem.">
        <title>Nanangenines: drimane sesquiterpenoids as the dominant metabolite cohort of a novel Australian fungus, Aspergillus nanangensis.</title>
        <authorList>
            <person name="Lacey H.J."/>
            <person name="Gilchrist C.L.M."/>
            <person name="Crombie A."/>
            <person name="Kalaitzis J.A."/>
            <person name="Vuong D."/>
            <person name="Rutledge P.J."/>
            <person name="Turner P."/>
            <person name="Pitt J.I."/>
            <person name="Lacey E."/>
            <person name="Chooi Y.H."/>
            <person name="Piggott A.M."/>
        </authorList>
    </citation>
    <scope>NUCLEOTIDE SEQUENCE</scope>
    <source>
        <strain evidence="2">MST-FP2251</strain>
    </source>
</reference>